<dbReference type="RefSeq" id="XP_022582002.1">
    <property type="nucleotide sequence ID" value="XM_022725691.1"/>
</dbReference>
<dbReference type="OrthoDB" id="205993at2759"/>
<gene>
    <name evidence="3" type="ORF">ASPZODRAFT_150988</name>
</gene>
<dbReference type="SUPFAM" id="SSF50965">
    <property type="entry name" value="Galactose oxidase, central domain"/>
    <property type="match status" value="1"/>
</dbReference>
<dbReference type="InterPro" id="IPR011043">
    <property type="entry name" value="Gal_Oxase/kelch_b-propeller"/>
</dbReference>
<evidence type="ECO:0000256" key="1">
    <source>
        <dbReference type="SAM" id="MobiDB-lite"/>
    </source>
</evidence>
<feature type="compositionally biased region" description="Polar residues" evidence="1">
    <location>
        <begin position="703"/>
        <end position="731"/>
    </location>
</feature>
<keyword evidence="2" id="KW-0472">Membrane</keyword>
<name>A0A1L9SJS9_9EURO</name>
<accession>A0A1L9SJS9</accession>
<feature type="transmembrane region" description="Helical" evidence="2">
    <location>
        <begin position="482"/>
        <end position="505"/>
    </location>
</feature>
<reference evidence="4" key="1">
    <citation type="journal article" date="2017" name="Genome Biol.">
        <title>Comparative genomics reveals high biological diversity and specific adaptations in the industrially and medically important fungal genus Aspergillus.</title>
        <authorList>
            <person name="de Vries R.P."/>
            <person name="Riley R."/>
            <person name="Wiebenga A."/>
            <person name="Aguilar-Osorio G."/>
            <person name="Amillis S."/>
            <person name="Uchima C.A."/>
            <person name="Anderluh G."/>
            <person name="Asadollahi M."/>
            <person name="Askin M."/>
            <person name="Barry K."/>
            <person name="Battaglia E."/>
            <person name="Bayram O."/>
            <person name="Benocci T."/>
            <person name="Braus-Stromeyer S.A."/>
            <person name="Caldana C."/>
            <person name="Canovas D."/>
            <person name="Cerqueira G.C."/>
            <person name="Chen F."/>
            <person name="Chen W."/>
            <person name="Choi C."/>
            <person name="Clum A."/>
            <person name="Dos Santos R.A."/>
            <person name="Damasio A.R."/>
            <person name="Diallinas G."/>
            <person name="Emri T."/>
            <person name="Fekete E."/>
            <person name="Flipphi M."/>
            <person name="Freyberg S."/>
            <person name="Gallo A."/>
            <person name="Gournas C."/>
            <person name="Habgood R."/>
            <person name="Hainaut M."/>
            <person name="Harispe M.L."/>
            <person name="Henrissat B."/>
            <person name="Hilden K.S."/>
            <person name="Hope R."/>
            <person name="Hossain A."/>
            <person name="Karabika E."/>
            <person name="Karaffa L."/>
            <person name="Karanyi Z."/>
            <person name="Krasevec N."/>
            <person name="Kuo A."/>
            <person name="Kusch H."/>
            <person name="LaButti K."/>
            <person name="Lagendijk E.L."/>
            <person name="Lapidus A."/>
            <person name="Levasseur A."/>
            <person name="Lindquist E."/>
            <person name="Lipzen A."/>
            <person name="Logrieco A.F."/>
            <person name="MacCabe A."/>
            <person name="Maekelae M.R."/>
            <person name="Malavazi I."/>
            <person name="Melin P."/>
            <person name="Meyer V."/>
            <person name="Mielnichuk N."/>
            <person name="Miskei M."/>
            <person name="Molnar A.P."/>
            <person name="Mule G."/>
            <person name="Ngan C.Y."/>
            <person name="Orejas M."/>
            <person name="Orosz E."/>
            <person name="Ouedraogo J.P."/>
            <person name="Overkamp K.M."/>
            <person name="Park H.-S."/>
            <person name="Perrone G."/>
            <person name="Piumi F."/>
            <person name="Punt P.J."/>
            <person name="Ram A.F."/>
            <person name="Ramon A."/>
            <person name="Rauscher S."/>
            <person name="Record E."/>
            <person name="Riano-Pachon D.M."/>
            <person name="Robert V."/>
            <person name="Roehrig J."/>
            <person name="Ruller R."/>
            <person name="Salamov A."/>
            <person name="Salih N.S."/>
            <person name="Samson R.A."/>
            <person name="Sandor E."/>
            <person name="Sanguinetti M."/>
            <person name="Schuetze T."/>
            <person name="Sepcic K."/>
            <person name="Shelest E."/>
            <person name="Sherlock G."/>
            <person name="Sophianopoulou V."/>
            <person name="Squina F.M."/>
            <person name="Sun H."/>
            <person name="Susca A."/>
            <person name="Todd R.B."/>
            <person name="Tsang A."/>
            <person name="Unkles S.E."/>
            <person name="van de Wiele N."/>
            <person name="van Rossen-Uffink D."/>
            <person name="Oliveira J.V."/>
            <person name="Vesth T.C."/>
            <person name="Visser J."/>
            <person name="Yu J.-H."/>
            <person name="Zhou M."/>
            <person name="Andersen M.R."/>
            <person name="Archer D.B."/>
            <person name="Baker S.E."/>
            <person name="Benoit I."/>
            <person name="Brakhage A.A."/>
            <person name="Braus G.H."/>
            <person name="Fischer R."/>
            <person name="Frisvad J.C."/>
            <person name="Goldman G.H."/>
            <person name="Houbraken J."/>
            <person name="Oakley B."/>
            <person name="Pocsi I."/>
            <person name="Scazzocchio C."/>
            <person name="Seiboth B."/>
            <person name="vanKuyk P.A."/>
            <person name="Wortman J."/>
            <person name="Dyer P.S."/>
            <person name="Grigoriev I.V."/>
        </authorList>
    </citation>
    <scope>NUCLEOTIDE SEQUENCE [LARGE SCALE GENOMIC DNA]</scope>
    <source>
        <strain evidence="4">CBS 506.65</strain>
    </source>
</reference>
<evidence type="ECO:0000313" key="4">
    <source>
        <dbReference type="Proteomes" id="UP000184188"/>
    </source>
</evidence>
<dbReference type="PANTHER" id="PTHR23244">
    <property type="entry name" value="KELCH REPEAT DOMAIN"/>
    <property type="match status" value="1"/>
</dbReference>
<keyword evidence="2" id="KW-0812">Transmembrane</keyword>
<dbReference type="AlphaFoldDB" id="A0A1L9SJS9"/>
<feature type="region of interest" description="Disordered" evidence="1">
    <location>
        <begin position="885"/>
        <end position="910"/>
    </location>
</feature>
<dbReference type="Proteomes" id="UP000184188">
    <property type="component" value="Unassembled WGS sequence"/>
</dbReference>
<feature type="region of interest" description="Disordered" evidence="1">
    <location>
        <begin position="777"/>
        <end position="800"/>
    </location>
</feature>
<keyword evidence="4" id="KW-1185">Reference proteome</keyword>
<feature type="compositionally biased region" description="Polar residues" evidence="1">
    <location>
        <begin position="786"/>
        <end position="799"/>
    </location>
</feature>
<dbReference type="InterPro" id="IPR015915">
    <property type="entry name" value="Kelch-typ_b-propeller"/>
</dbReference>
<feature type="region of interest" description="Disordered" evidence="1">
    <location>
        <begin position="589"/>
        <end position="610"/>
    </location>
</feature>
<feature type="compositionally biased region" description="Polar residues" evidence="1">
    <location>
        <begin position="592"/>
        <end position="602"/>
    </location>
</feature>
<dbReference type="GeneID" id="34612156"/>
<protein>
    <submittedName>
        <fullName evidence="3">Uncharacterized protein</fullName>
    </submittedName>
</protein>
<evidence type="ECO:0000256" key="2">
    <source>
        <dbReference type="SAM" id="Phobius"/>
    </source>
</evidence>
<sequence length="998" mass="105835">MDASPHQKPGSSSTLVSITIRSSFLLGFLATLLTPVIAATSSLPPPPSYVFLSSRYNDSLAYLLLSNETQSSFVSVNLSTTVDASDSQYSSVLLEDLPFQSGNYSNHAWVPVVDHNGSIKVHAGNCHASLDKSTVWYFHPDDSSSIGNGTWDRLPVNKVSSAVDAAVFGPNHLAAGFAYAATNTMPSTIYAFGGMCPSLNSSSSSSSQDVIATANYSQSMLVLSPQGGSTSYSLATTGDRAPPIPEAGFTVTPLQPTHATTTSGSMWQSQNFLLIGGHTNNAFINMSEFALFSLPQQSWSFITVDPQTTTTRKTELAVRDDNVVATVEPRSGHTAVLSSDGSKVVIFGGWVGDQTVPAEPQLAVLELGAQYGGSGDWAWTTPSSSSSSDLLAAAGIYGHGAAMLPGGVMMIAGGYTIPRSSSSSKRSTTTTTTTTANSQVLFYNLTSGEWAASYTNPSYQAKKTTASSASGSSLLRTTSQKAGLGVGVGLGVAAIAAVVIWLWLFARKRRSRRQRDDELRKLAIGAQRAHFWNEPHLSSSYHGPMLHGGPGPDNSYPWSGNSTTTKQEYPSWRESGETAVEATSLLVDMPSPTKSNRANTRHSSVSSRSYRYSEYRKSDLTGDIHPIDEREEDEANLAAIAIHKKANNKNYINSSSNRQGYSMCETSDPFDDADQATIETPIVEAAANAQAWLDLAERLSMSAKSSDRTNSNLSDKSATSVFSARSETSLHSARDRPPSSSLYLIPSRDSFLRSIAGSSSATADSFSTALTSLSTSQAEGDHLLSESPTKQTTPASATRASEWIGSVRRALTAVKRVNVIDRSATTTAATATTTTFGVDRRSSSSKPYGAMGVGTGASTGANNPNSSIVPRRAVSASAELFRRKQGARDWGADPDKTADLPSSPSLRGPMSTRDDFALLDSTLAVSSTTTTTTTTTTTPPHQVELDADGDWDVEAAAEGRRVQVTFTVPREKLRVVNATAGDLDNLSDLSISRNTSVG</sequence>
<dbReference type="EMBL" id="KV878340">
    <property type="protein sequence ID" value="OJJ47492.1"/>
    <property type="molecule type" value="Genomic_DNA"/>
</dbReference>
<evidence type="ECO:0000313" key="3">
    <source>
        <dbReference type="EMBL" id="OJJ47492.1"/>
    </source>
</evidence>
<dbReference type="VEuPathDB" id="FungiDB:ASPZODRAFT_150988"/>
<dbReference type="STRING" id="1073090.A0A1L9SJS9"/>
<feature type="compositionally biased region" description="Basic and acidic residues" evidence="1">
    <location>
        <begin position="885"/>
        <end position="898"/>
    </location>
</feature>
<dbReference type="Gene3D" id="2.120.10.80">
    <property type="entry name" value="Kelch-type beta propeller"/>
    <property type="match status" value="1"/>
</dbReference>
<keyword evidence="2" id="KW-1133">Transmembrane helix</keyword>
<organism evidence="3 4">
    <name type="scientific">Penicilliopsis zonata CBS 506.65</name>
    <dbReference type="NCBI Taxonomy" id="1073090"/>
    <lineage>
        <taxon>Eukaryota</taxon>
        <taxon>Fungi</taxon>
        <taxon>Dikarya</taxon>
        <taxon>Ascomycota</taxon>
        <taxon>Pezizomycotina</taxon>
        <taxon>Eurotiomycetes</taxon>
        <taxon>Eurotiomycetidae</taxon>
        <taxon>Eurotiales</taxon>
        <taxon>Aspergillaceae</taxon>
        <taxon>Penicilliopsis</taxon>
    </lineage>
</organism>
<feature type="region of interest" description="Disordered" evidence="1">
    <location>
        <begin position="703"/>
        <end position="741"/>
    </location>
</feature>
<proteinExistence type="predicted"/>